<keyword evidence="2" id="KW-1185">Reference proteome</keyword>
<comment type="caution">
    <text evidence="1">The sequence shown here is derived from an EMBL/GenBank/DDBJ whole genome shotgun (WGS) entry which is preliminary data.</text>
</comment>
<reference evidence="1 2" key="1">
    <citation type="journal article" date="2023" name="Science">
        <title>Complex scaffold remodeling in plant triterpene biosynthesis.</title>
        <authorList>
            <person name="De La Pena R."/>
            <person name="Hodgson H."/>
            <person name="Liu J.C."/>
            <person name="Stephenson M.J."/>
            <person name="Martin A.C."/>
            <person name="Owen C."/>
            <person name="Harkess A."/>
            <person name="Leebens-Mack J."/>
            <person name="Jimenez L.E."/>
            <person name="Osbourn A."/>
            <person name="Sattely E.S."/>
        </authorList>
    </citation>
    <scope>NUCLEOTIDE SEQUENCE [LARGE SCALE GENOMIC DNA]</scope>
    <source>
        <strain evidence="2">cv. JPN11</strain>
        <tissue evidence="1">Leaf</tissue>
    </source>
</reference>
<evidence type="ECO:0000313" key="2">
    <source>
        <dbReference type="Proteomes" id="UP001164539"/>
    </source>
</evidence>
<gene>
    <name evidence="1" type="ORF">OWV82_022257</name>
</gene>
<proteinExistence type="predicted"/>
<protein>
    <submittedName>
        <fullName evidence="1">Pentatricopeptide repeat-containing protein</fullName>
    </submittedName>
</protein>
<dbReference type="EMBL" id="CM051405">
    <property type="protein sequence ID" value="KAJ4705490.1"/>
    <property type="molecule type" value="Genomic_DNA"/>
</dbReference>
<dbReference type="Proteomes" id="UP001164539">
    <property type="component" value="Chromosome 12"/>
</dbReference>
<sequence>MKLVRLGTILQSINAQFGRRTVLGFSSYSTTTTKTATWDLQTSKWRGSMYGLYRRISPIGDPKVSIVPLLDQWVEEGRPVEKEQLQVFVKELRSYRRFTHALEVSMWMTDRRYFELKAADAAIRLDLIAKVKGIKHAENYFSNIPMKLLGLEVYTALLNCYSYAKSVEKAEDLMQKMRDLGLARTTLAYNCMLKLYYCAGNYEKLDSLMHEMKEKNISYDKYTFGTRLSAYATALDIEGIDKTVKMMESDPSVALDWSTYATAANGYAGVGHMDKALAMLKKSEGLIFGEKFGRAYEFLLTQYAKYGKKDEVLRIWELFKGRVKVYNKGYLSVIPSLLKFDDLETAEKIFEEWESKNLQYDFRILNFLVDAYCSKGLLQKAEALINRGKLKGGKPHVKTWYYMAKGYLQNNQTQKAVEAMKEVLAIYRTPSKWKPSAESLAACLDYLKDEDDMEGAENFIKLLSDKEIIPVDLQDRLLKNVQNEKSNLDTLRELYSDSSLGNEAVSESDDDSSDLIEEK</sequence>
<organism evidence="1 2">
    <name type="scientific">Melia azedarach</name>
    <name type="common">Chinaberry tree</name>
    <dbReference type="NCBI Taxonomy" id="155640"/>
    <lineage>
        <taxon>Eukaryota</taxon>
        <taxon>Viridiplantae</taxon>
        <taxon>Streptophyta</taxon>
        <taxon>Embryophyta</taxon>
        <taxon>Tracheophyta</taxon>
        <taxon>Spermatophyta</taxon>
        <taxon>Magnoliopsida</taxon>
        <taxon>eudicotyledons</taxon>
        <taxon>Gunneridae</taxon>
        <taxon>Pentapetalae</taxon>
        <taxon>rosids</taxon>
        <taxon>malvids</taxon>
        <taxon>Sapindales</taxon>
        <taxon>Meliaceae</taxon>
        <taxon>Melia</taxon>
    </lineage>
</organism>
<accession>A0ACC1X214</accession>
<evidence type="ECO:0000313" key="1">
    <source>
        <dbReference type="EMBL" id="KAJ4705490.1"/>
    </source>
</evidence>
<name>A0ACC1X214_MELAZ</name>